<evidence type="ECO:0000256" key="1">
    <source>
        <dbReference type="SAM" id="MobiDB-lite"/>
    </source>
</evidence>
<accession>A0A183DZN5</accession>
<organism evidence="4">
    <name type="scientific">Gongylonema pulchrum</name>
    <dbReference type="NCBI Taxonomy" id="637853"/>
    <lineage>
        <taxon>Eukaryota</taxon>
        <taxon>Metazoa</taxon>
        <taxon>Ecdysozoa</taxon>
        <taxon>Nematoda</taxon>
        <taxon>Chromadorea</taxon>
        <taxon>Rhabditida</taxon>
        <taxon>Spirurina</taxon>
        <taxon>Spiruromorpha</taxon>
        <taxon>Spiruroidea</taxon>
        <taxon>Gongylonematidae</taxon>
        <taxon>Gongylonema</taxon>
    </lineage>
</organism>
<feature type="compositionally biased region" description="Basic and acidic residues" evidence="1">
    <location>
        <begin position="29"/>
        <end position="40"/>
    </location>
</feature>
<dbReference type="WBParaSite" id="GPUH_0001419201-mRNA-1">
    <property type="protein sequence ID" value="GPUH_0001419201-mRNA-1"/>
    <property type="gene ID" value="GPUH_0001419201"/>
</dbReference>
<evidence type="ECO:0000313" key="2">
    <source>
        <dbReference type="EMBL" id="VDN23712.1"/>
    </source>
</evidence>
<dbReference type="AlphaFoldDB" id="A0A183DZN5"/>
<gene>
    <name evidence="2" type="ORF">GPUH_LOCUS14175</name>
</gene>
<reference evidence="4" key="1">
    <citation type="submission" date="2016-06" db="UniProtKB">
        <authorList>
            <consortium name="WormBaseParasite"/>
        </authorList>
    </citation>
    <scope>IDENTIFICATION</scope>
</reference>
<keyword evidence="3" id="KW-1185">Reference proteome</keyword>
<proteinExistence type="predicted"/>
<sequence length="54" mass="5914">MIAQLISDQKECHRKSRSARYMGNLSPDEILKHIEGDNKGKTKGGQKSGANASK</sequence>
<protein>
    <submittedName>
        <fullName evidence="4">Group II intron reverse transcriptase/maturase</fullName>
    </submittedName>
</protein>
<dbReference type="Proteomes" id="UP000271098">
    <property type="component" value="Unassembled WGS sequence"/>
</dbReference>
<evidence type="ECO:0000313" key="3">
    <source>
        <dbReference type="Proteomes" id="UP000271098"/>
    </source>
</evidence>
<feature type="region of interest" description="Disordered" evidence="1">
    <location>
        <begin position="1"/>
        <end position="54"/>
    </location>
</feature>
<evidence type="ECO:0000313" key="4">
    <source>
        <dbReference type="WBParaSite" id="GPUH_0001419201-mRNA-1"/>
    </source>
</evidence>
<reference evidence="2 3" key="2">
    <citation type="submission" date="2018-11" db="EMBL/GenBank/DDBJ databases">
        <authorList>
            <consortium name="Pathogen Informatics"/>
        </authorList>
    </citation>
    <scope>NUCLEOTIDE SEQUENCE [LARGE SCALE GENOMIC DNA]</scope>
</reference>
<name>A0A183DZN5_9BILA</name>
<dbReference type="EMBL" id="UYRT01080988">
    <property type="protein sequence ID" value="VDN23712.1"/>
    <property type="molecule type" value="Genomic_DNA"/>
</dbReference>